<dbReference type="CDD" id="cd03801">
    <property type="entry name" value="GT4_PimA-like"/>
    <property type="match status" value="1"/>
</dbReference>
<dbReference type="GO" id="GO:0016757">
    <property type="term" value="F:glycosyltransferase activity"/>
    <property type="evidence" value="ECO:0007669"/>
    <property type="project" value="UniProtKB-KW"/>
</dbReference>
<keyword evidence="3" id="KW-0328">Glycosyltransferase</keyword>
<dbReference type="EC" id="2.4.-.-" evidence="3"/>
<name>A0ABV4T530_9EURY</name>
<sequence>MIIEAWEPIWGGGQVHVYEICKRLVKHGVEIDLYVMALKDKEGNVYNQNEELFGGKLRIIRVGFPKSFTFLNRILWVFEVMKAIIHNHKRTPYSLIHAHANLPGLPAKILSKLLNIPVVYTVHGSGIEALEKMYGQGLKTKILYAFEVFLQRKIKYDVEITVDRVFLKYTNVNKPVYIPNGVDIEKFDKVKVPKSRFKILFVGRIHPQKGLRYLVKAINSIKGELEKVGGIVVIVGGSTEWTKEEKIVRTIIRKLNLKRYFIFKGKLPEDELLKEYKSSTLFILPSLFEGMPLTLLEAWASKLPVIATEVGENPRLVKHKYNGWLVKPGDAKELAKALQEALNFPPRKLEVFGERGYRIVKEKYTWDKVAENVYKIYIANVQL</sequence>
<proteinExistence type="predicted"/>
<dbReference type="InterPro" id="IPR001296">
    <property type="entry name" value="Glyco_trans_1"/>
</dbReference>
<dbReference type="EMBL" id="JARRIG010000005">
    <property type="protein sequence ID" value="MFA4804825.1"/>
    <property type="molecule type" value="Genomic_DNA"/>
</dbReference>
<dbReference type="Proteomes" id="UP001571980">
    <property type="component" value="Unassembled WGS sequence"/>
</dbReference>
<keyword evidence="3" id="KW-0808">Transferase</keyword>
<dbReference type="SUPFAM" id="SSF53756">
    <property type="entry name" value="UDP-Glycosyltransferase/glycogen phosphorylase"/>
    <property type="match status" value="1"/>
</dbReference>
<dbReference type="Pfam" id="PF00534">
    <property type="entry name" value="Glycos_transf_1"/>
    <property type="match status" value="1"/>
</dbReference>
<dbReference type="PANTHER" id="PTHR45947:SF3">
    <property type="entry name" value="SULFOQUINOVOSYL TRANSFERASE SQD2"/>
    <property type="match status" value="1"/>
</dbReference>
<dbReference type="PANTHER" id="PTHR45947">
    <property type="entry name" value="SULFOQUINOVOSYL TRANSFERASE SQD2"/>
    <property type="match status" value="1"/>
</dbReference>
<evidence type="ECO:0000313" key="4">
    <source>
        <dbReference type="Proteomes" id="UP001571980"/>
    </source>
</evidence>
<evidence type="ECO:0000259" key="1">
    <source>
        <dbReference type="Pfam" id="PF00534"/>
    </source>
</evidence>
<evidence type="ECO:0000313" key="3">
    <source>
        <dbReference type="EMBL" id="MFA4804825.1"/>
    </source>
</evidence>
<accession>A0ABV4T530</accession>
<comment type="caution">
    <text evidence="3">The sequence shown here is derived from an EMBL/GenBank/DDBJ whole genome shotgun (WGS) entry which is preliminary data.</text>
</comment>
<feature type="domain" description="Glycosyl transferase family 1" evidence="1">
    <location>
        <begin position="185"/>
        <end position="357"/>
    </location>
</feature>
<dbReference type="Pfam" id="PF13579">
    <property type="entry name" value="Glyco_trans_4_4"/>
    <property type="match status" value="1"/>
</dbReference>
<gene>
    <name evidence="3" type="ORF">P8X34_08815</name>
</gene>
<dbReference type="InterPro" id="IPR028098">
    <property type="entry name" value="Glyco_trans_4-like_N"/>
</dbReference>
<protein>
    <submittedName>
        <fullName evidence="3">Glycosyltransferase family 4 protein</fullName>
        <ecNumber evidence="3">2.4.-.-</ecNumber>
    </submittedName>
</protein>
<keyword evidence="4" id="KW-1185">Reference proteome</keyword>
<evidence type="ECO:0000259" key="2">
    <source>
        <dbReference type="Pfam" id="PF13579"/>
    </source>
</evidence>
<reference evidence="3 4" key="1">
    <citation type="submission" date="2023-03" db="EMBL/GenBank/DDBJ databases">
        <title>Speciation in Pyrococcus: adaptation to high temperature as a mechanism.</title>
        <authorList>
            <person name="Gu J."/>
        </authorList>
    </citation>
    <scope>NUCLEOTIDE SEQUENCE [LARGE SCALE GENOMIC DNA]</scope>
    <source>
        <strain evidence="3 4">LMOA34</strain>
    </source>
</reference>
<organism evidence="3 4">
    <name type="scientific">Pyrococcus kukulkanii</name>
    <dbReference type="NCBI Taxonomy" id="1609559"/>
    <lineage>
        <taxon>Archaea</taxon>
        <taxon>Methanobacteriati</taxon>
        <taxon>Methanobacteriota</taxon>
        <taxon>Thermococci</taxon>
        <taxon>Thermococcales</taxon>
        <taxon>Thermococcaceae</taxon>
        <taxon>Pyrococcus</taxon>
    </lineage>
</organism>
<dbReference type="InterPro" id="IPR050194">
    <property type="entry name" value="Glycosyltransferase_grp1"/>
</dbReference>
<dbReference type="Gene3D" id="3.40.50.2000">
    <property type="entry name" value="Glycogen Phosphorylase B"/>
    <property type="match status" value="2"/>
</dbReference>
<feature type="domain" description="Glycosyltransferase subfamily 4-like N-terminal" evidence="2">
    <location>
        <begin position="11"/>
        <end position="153"/>
    </location>
</feature>